<gene>
    <name evidence="1" type="ORF">CATMQ487_38310</name>
</gene>
<organism evidence="1 2">
    <name type="scientific">Sphaerotilus microaerophilus</name>
    <dbReference type="NCBI Taxonomy" id="2914710"/>
    <lineage>
        <taxon>Bacteria</taxon>
        <taxon>Pseudomonadati</taxon>
        <taxon>Pseudomonadota</taxon>
        <taxon>Betaproteobacteria</taxon>
        <taxon>Burkholderiales</taxon>
        <taxon>Sphaerotilaceae</taxon>
        <taxon>Sphaerotilus</taxon>
    </lineage>
</organism>
<dbReference type="InterPro" id="IPR003737">
    <property type="entry name" value="GlcNAc_PI_deacetylase-related"/>
</dbReference>
<dbReference type="Gene3D" id="3.40.50.10320">
    <property type="entry name" value="LmbE-like"/>
    <property type="match status" value="1"/>
</dbReference>
<dbReference type="PANTHER" id="PTHR12993:SF30">
    <property type="entry name" value="N-ACETYL-ALPHA-D-GLUCOSAMINYL L-MALATE DEACETYLASE 1"/>
    <property type="match status" value="1"/>
</dbReference>
<name>A0ABM7YQN3_9BURK</name>
<dbReference type="EMBL" id="AP025730">
    <property type="protein sequence ID" value="BDI06861.1"/>
    <property type="molecule type" value="Genomic_DNA"/>
</dbReference>
<dbReference type="InterPro" id="IPR024078">
    <property type="entry name" value="LmbE-like_dom_sf"/>
</dbReference>
<dbReference type="Proteomes" id="UP001057498">
    <property type="component" value="Chromosome"/>
</dbReference>
<sequence length="219" mass="24615">MLPLTFGAGRPPGEPLRVLCLGAHSDDIEIGCAGALLRWLAEVPGLEVTWVVLSASGARAEEARRSAQALLAGAAGHEIILGDFRDAHFPAEFERLKAFFQDLGRRLQPDLVLTHRLEDRHQDHRQVAELTWQTWRSQLVLEYEIPKYEGDLGQPNLYLPLPAEIAERKVQHLLAHFGSQRSKDWFRAETFRALMALRGIECRAESGFAEALHLRKAVL</sequence>
<keyword evidence="2" id="KW-1185">Reference proteome</keyword>
<accession>A0ABM7YQN3</accession>
<dbReference type="PANTHER" id="PTHR12993">
    <property type="entry name" value="N-ACETYLGLUCOSAMINYL-PHOSPHATIDYLINOSITOL DE-N-ACETYLASE-RELATED"/>
    <property type="match status" value="1"/>
</dbReference>
<protein>
    <submittedName>
        <fullName evidence="1">GlcNAc-PI de-N-acetylase</fullName>
    </submittedName>
</protein>
<dbReference type="Pfam" id="PF02585">
    <property type="entry name" value="PIG-L"/>
    <property type="match status" value="1"/>
</dbReference>
<dbReference type="RefSeq" id="WP_251970101.1">
    <property type="nucleotide sequence ID" value="NZ_AP025730.1"/>
</dbReference>
<evidence type="ECO:0000313" key="2">
    <source>
        <dbReference type="Proteomes" id="UP001057498"/>
    </source>
</evidence>
<dbReference type="SUPFAM" id="SSF102588">
    <property type="entry name" value="LmbE-like"/>
    <property type="match status" value="1"/>
</dbReference>
<evidence type="ECO:0000313" key="1">
    <source>
        <dbReference type="EMBL" id="BDI06861.1"/>
    </source>
</evidence>
<reference evidence="1" key="1">
    <citation type="submission" date="2022-04" db="EMBL/GenBank/DDBJ databases">
        <title>Whole genome sequence of Sphaerotilus sp. FB-5.</title>
        <authorList>
            <person name="Takeda M."/>
            <person name="Narihara S."/>
            <person name="Akimoto M."/>
            <person name="Akimoto R."/>
            <person name="Nishiyashiki S."/>
            <person name="Murakami T."/>
        </authorList>
    </citation>
    <scope>NUCLEOTIDE SEQUENCE</scope>
    <source>
        <strain evidence="1">FB-5</strain>
    </source>
</reference>
<proteinExistence type="predicted"/>